<evidence type="ECO:0000256" key="1">
    <source>
        <dbReference type="ARBA" id="ARBA00004229"/>
    </source>
</evidence>
<feature type="compositionally biased region" description="Acidic residues" evidence="7">
    <location>
        <begin position="116"/>
        <end position="150"/>
    </location>
</feature>
<accession>A0A0E0KEM8</accession>
<sequence length="379" mass="41748">MPLAAAAAAVASAVAPPRPPPPRRARPLRSFTGLVLTMDLGALTVARCAPSPPAPAAEVEVEAVAEAPPAKPRPRRYPRQYPGEAVGVAEEMRFVAMRLRNPKRTTLKDGTGALEEVGDGVGEDASASEDEEEKDDDDVMEHEEEEEEEGAGSVGEWMPSLEGFVKYLVDSKLVFDTVERIVAESTDVAYVYFRKSGLERSARIAKDLEWFGEQGIAVPEPSTAGSTYATYLTELAENNAPAFLSHYYNIYFAHTTGGVAIGNKISKKILEGRELEFYKWDSDVELLLKDTREKLNELSKHWSRKDRNLCLKEAAKCFQYLGRILVAPELQPSICRRRLPHKRRDEMVSRLMIGTRHVGGSAPNSNGNGSRGLGLGHRK</sequence>
<dbReference type="Pfam" id="PF01126">
    <property type="entry name" value="Heme_oxygenase"/>
    <property type="match status" value="1"/>
</dbReference>
<reference evidence="8" key="2">
    <citation type="submission" date="2018-05" db="EMBL/GenBank/DDBJ databases">
        <title>OpunRS2 (Oryza punctata Reference Sequence Version 2).</title>
        <authorList>
            <person name="Zhang J."/>
            <person name="Kudrna D."/>
            <person name="Lee S."/>
            <person name="Talag J."/>
            <person name="Welchert J."/>
            <person name="Wing R.A."/>
        </authorList>
    </citation>
    <scope>NUCLEOTIDE SEQUENCE [LARGE SCALE GENOMIC DNA]</scope>
</reference>
<dbReference type="Gene3D" id="1.20.910.10">
    <property type="entry name" value="Heme oxygenase-like"/>
    <property type="match status" value="1"/>
</dbReference>
<dbReference type="STRING" id="4537.A0A0E0KEM8"/>
<dbReference type="PIRSF" id="PIRSF030219">
    <property type="entry name" value="Heme_Oase_decyc_pln"/>
    <property type="match status" value="1"/>
</dbReference>
<feature type="region of interest" description="Disordered" evidence="7">
    <location>
        <begin position="356"/>
        <end position="379"/>
    </location>
</feature>
<dbReference type="InterPro" id="IPR002051">
    <property type="entry name" value="Haem_Oase"/>
</dbReference>
<keyword evidence="6" id="KW-0809">Transit peptide</keyword>
<dbReference type="PANTHER" id="PTHR35703:SF1">
    <property type="entry name" value="INACTIVE HEME OXYGENASE 2, CHLOROPLASTIC-RELATED"/>
    <property type="match status" value="1"/>
</dbReference>
<dbReference type="InterPro" id="IPR016084">
    <property type="entry name" value="Haem_Oase-like_multi-hlx"/>
</dbReference>
<name>A0A0E0KEM8_ORYPU</name>
<dbReference type="eggNOG" id="KOG4480">
    <property type="taxonomic scope" value="Eukaryota"/>
</dbReference>
<dbReference type="GO" id="GO:0006788">
    <property type="term" value="P:heme oxidation"/>
    <property type="evidence" value="ECO:0007669"/>
    <property type="project" value="InterPro"/>
</dbReference>
<dbReference type="SUPFAM" id="SSF48613">
    <property type="entry name" value="Heme oxygenase-like"/>
    <property type="match status" value="1"/>
</dbReference>
<comment type="subcellular location">
    <subcellularLocation>
        <location evidence="1">Plastid</location>
        <location evidence="1">Chloroplast</location>
    </subcellularLocation>
</comment>
<evidence type="ECO:0000256" key="6">
    <source>
        <dbReference type="ARBA" id="ARBA00022946"/>
    </source>
</evidence>
<dbReference type="GO" id="GO:0004392">
    <property type="term" value="F:heme oxygenase (decyclizing) activity"/>
    <property type="evidence" value="ECO:0007669"/>
    <property type="project" value="InterPro"/>
</dbReference>
<evidence type="ECO:0000256" key="4">
    <source>
        <dbReference type="ARBA" id="ARBA00022531"/>
    </source>
</evidence>
<dbReference type="Gramene" id="OPUNC03G19090.1">
    <property type="protein sequence ID" value="OPUNC03G19090.1"/>
    <property type="gene ID" value="OPUNC03G19090"/>
</dbReference>
<feature type="compositionally biased region" description="Low complexity" evidence="7">
    <location>
        <begin position="1"/>
        <end position="15"/>
    </location>
</feature>
<evidence type="ECO:0000256" key="2">
    <source>
        <dbReference type="ARBA" id="ARBA00006134"/>
    </source>
</evidence>
<feature type="region of interest" description="Disordered" evidence="7">
    <location>
        <begin position="1"/>
        <end position="28"/>
    </location>
</feature>
<dbReference type="GO" id="GO:0015979">
    <property type="term" value="P:photosynthesis"/>
    <property type="evidence" value="ECO:0007669"/>
    <property type="project" value="UniProtKB-KW"/>
</dbReference>
<comment type="similarity">
    <text evidence="2">Belongs to the heme oxygenase family.</text>
</comment>
<dbReference type="Proteomes" id="UP000026962">
    <property type="component" value="Chromosome 3"/>
</dbReference>
<keyword evidence="4" id="KW-0602">Photosynthesis</keyword>
<feature type="compositionally biased region" description="Low complexity" evidence="7">
    <location>
        <begin position="359"/>
        <end position="368"/>
    </location>
</feature>
<dbReference type="PANTHER" id="PTHR35703">
    <property type="entry name" value="HEME OXYGENASE 1, CHLOROPLASTIC-RELATED"/>
    <property type="match status" value="1"/>
</dbReference>
<protein>
    <recommendedName>
        <fullName evidence="10">Heme oxygenase 2</fullName>
    </recommendedName>
</protein>
<feature type="compositionally biased region" description="Gly residues" evidence="7">
    <location>
        <begin position="369"/>
        <end position="379"/>
    </location>
</feature>
<dbReference type="CDD" id="cd19165">
    <property type="entry name" value="HemeO"/>
    <property type="match status" value="1"/>
</dbReference>
<dbReference type="InterPro" id="IPR016053">
    <property type="entry name" value="Haem_Oase-like"/>
</dbReference>
<keyword evidence="5" id="KW-0934">Plastid</keyword>
<organism evidence="8">
    <name type="scientific">Oryza punctata</name>
    <name type="common">Red rice</name>
    <dbReference type="NCBI Taxonomy" id="4537"/>
    <lineage>
        <taxon>Eukaryota</taxon>
        <taxon>Viridiplantae</taxon>
        <taxon>Streptophyta</taxon>
        <taxon>Embryophyta</taxon>
        <taxon>Tracheophyta</taxon>
        <taxon>Spermatophyta</taxon>
        <taxon>Magnoliopsida</taxon>
        <taxon>Liliopsida</taxon>
        <taxon>Poales</taxon>
        <taxon>Poaceae</taxon>
        <taxon>BOP clade</taxon>
        <taxon>Oryzoideae</taxon>
        <taxon>Oryzeae</taxon>
        <taxon>Oryzinae</taxon>
        <taxon>Oryza</taxon>
    </lineage>
</organism>
<evidence type="ECO:0000313" key="9">
    <source>
        <dbReference type="Proteomes" id="UP000026962"/>
    </source>
</evidence>
<reference evidence="8" key="1">
    <citation type="submission" date="2015-04" db="UniProtKB">
        <authorList>
            <consortium name="EnsemblPlants"/>
        </authorList>
    </citation>
    <scope>IDENTIFICATION</scope>
</reference>
<evidence type="ECO:0000313" key="8">
    <source>
        <dbReference type="EnsemblPlants" id="OPUNC03G19090.1"/>
    </source>
</evidence>
<dbReference type="AlphaFoldDB" id="A0A0E0KEM8"/>
<dbReference type="EnsemblPlants" id="OPUNC03G19090.1">
    <property type="protein sequence ID" value="OPUNC03G19090.1"/>
    <property type="gene ID" value="OPUNC03G19090"/>
</dbReference>
<feature type="region of interest" description="Disordered" evidence="7">
    <location>
        <begin position="106"/>
        <end position="155"/>
    </location>
</feature>
<evidence type="ECO:0000256" key="5">
    <source>
        <dbReference type="ARBA" id="ARBA00022640"/>
    </source>
</evidence>
<dbReference type="HOGENOM" id="CLU_063325_0_0_1"/>
<evidence type="ECO:0000256" key="7">
    <source>
        <dbReference type="SAM" id="MobiDB-lite"/>
    </source>
</evidence>
<keyword evidence="9" id="KW-1185">Reference proteome</keyword>
<evidence type="ECO:0000256" key="3">
    <source>
        <dbReference type="ARBA" id="ARBA00022528"/>
    </source>
</evidence>
<evidence type="ECO:0008006" key="10">
    <source>
        <dbReference type="Google" id="ProtNLM"/>
    </source>
</evidence>
<dbReference type="GO" id="GO:0010024">
    <property type="term" value="P:phytochromobilin biosynthetic process"/>
    <property type="evidence" value="ECO:0007669"/>
    <property type="project" value="TreeGrafter"/>
</dbReference>
<proteinExistence type="inferred from homology"/>
<dbReference type="InterPro" id="IPR016951">
    <property type="entry name" value="Haem_Oase_decyc_pln"/>
</dbReference>
<keyword evidence="3" id="KW-0150">Chloroplast</keyword>
<dbReference type="GO" id="GO:0009507">
    <property type="term" value="C:chloroplast"/>
    <property type="evidence" value="ECO:0007669"/>
    <property type="project" value="UniProtKB-SubCell"/>
</dbReference>